<proteinExistence type="predicted"/>
<gene>
    <name evidence="1" type="ORF">SEPMUDRAFT_150461</name>
</gene>
<dbReference type="Proteomes" id="UP000016931">
    <property type="component" value="Unassembled WGS sequence"/>
</dbReference>
<dbReference type="HOGENOM" id="CLU_2499303_0_0_1"/>
<dbReference type="RefSeq" id="XP_016759682.1">
    <property type="nucleotide sequence ID" value="XM_016906191.1"/>
</dbReference>
<accession>M3CEU0</accession>
<reference evidence="1 2" key="1">
    <citation type="journal article" date="2012" name="PLoS Pathog.">
        <title>Diverse lifestyles and strategies of plant pathogenesis encoded in the genomes of eighteen Dothideomycetes fungi.</title>
        <authorList>
            <person name="Ohm R.A."/>
            <person name="Feau N."/>
            <person name="Henrissat B."/>
            <person name="Schoch C.L."/>
            <person name="Horwitz B.A."/>
            <person name="Barry K.W."/>
            <person name="Condon B.J."/>
            <person name="Copeland A.C."/>
            <person name="Dhillon B."/>
            <person name="Glaser F."/>
            <person name="Hesse C.N."/>
            <person name="Kosti I."/>
            <person name="LaButti K."/>
            <person name="Lindquist E.A."/>
            <person name="Lucas S."/>
            <person name="Salamov A.A."/>
            <person name="Bradshaw R.E."/>
            <person name="Ciuffetti L."/>
            <person name="Hamelin R.C."/>
            <person name="Kema G.H.J."/>
            <person name="Lawrence C."/>
            <person name="Scott J.A."/>
            <person name="Spatafora J.W."/>
            <person name="Turgeon B.G."/>
            <person name="de Wit P.J.G.M."/>
            <person name="Zhong S."/>
            <person name="Goodwin S.B."/>
            <person name="Grigoriev I.V."/>
        </authorList>
    </citation>
    <scope>NUCLEOTIDE SEQUENCE [LARGE SCALE GENOMIC DNA]</scope>
    <source>
        <strain evidence="1 2">SO2202</strain>
    </source>
</reference>
<evidence type="ECO:0000313" key="2">
    <source>
        <dbReference type="Proteomes" id="UP000016931"/>
    </source>
</evidence>
<dbReference type="EMBL" id="KB456266">
    <property type="protein sequence ID" value="EMF11561.1"/>
    <property type="molecule type" value="Genomic_DNA"/>
</dbReference>
<sequence>MDNDWVELGCRRSLKGNEDLDTTPCTRLGDWRGVSIRNLRAVQFPCQADDHLHTLLASEKHDITLGEATDFAIDTLRKCWARQCAE</sequence>
<dbReference type="AlphaFoldDB" id="M3CEU0"/>
<evidence type="ECO:0000313" key="1">
    <source>
        <dbReference type="EMBL" id="EMF11561.1"/>
    </source>
</evidence>
<dbReference type="GeneID" id="27903328"/>
<keyword evidence="2" id="KW-1185">Reference proteome</keyword>
<name>M3CEU0_SPHMS</name>
<organism evidence="1 2">
    <name type="scientific">Sphaerulina musiva (strain SO2202)</name>
    <name type="common">Poplar stem canker fungus</name>
    <name type="synonym">Septoria musiva</name>
    <dbReference type="NCBI Taxonomy" id="692275"/>
    <lineage>
        <taxon>Eukaryota</taxon>
        <taxon>Fungi</taxon>
        <taxon>Dikarya</taxon>
        <taxon>Ascomycota</taxon>
        <taxon>Pezizomycotina</taxon>
        <taxon>Dothideomycetes</taxon>
        <taxon>Dothideomycetidae</taxon>
        <taxon>Mycosphaerellales</taxon>
        <taxon>Mycosphaerellaceae</taxon>
        <taxon>Sphaerulina</taxon>
    </lineage>
</organism>
<protein>
    <submittedName>
        <fullName evidence="1">Uncharacterized protein</fullName>
    </submittedName>
</protein>